<feature type="compositionally biased region" description="Pro residues" evidence="7">
    <location>
        <begin position="146"/>
        <end position="163"/>
    </location>
</feature>
<dbReference type="GO" id="GO:0000981">
    <property type="term" value="F:DNA-binding transcription factor activity, RNA polymerase II-specific"/>
    <property type="evidence" value="ECO:0007669"/>
    <property type="project" value="InterPro"/>
</dbReference>
<dbReference type="Gene3D" id="1.10.10.60">
    <property type="entry name" value="Homeodomain-like"/>
    <property type="match status" value="1"/>
</dbReference>
<feature type="region of interest" description="Disordered" evidence="7">
    <location>
        <begin position="472"/>
        <end position="498"/>
    </location>
</feature>
<feature type="compositionally biased region" description="Acidic residues" evidence="7">
    <location>
        <begin position="662"/>
        <end position="690"/>
    </location>
</feature>
<dbReference type="Proteomes" id="UP000272942">
    <property type="component" value="Unassembled WGS sequence"/>
</dbReference>
<feature type="compositionally biased region" description="Low complexity" evidence="7">
    <location>
        <begin position="396"/>
        <end position="405"/>
    </location>
</feature>
<feature type="region of interest" description="Disordered" evidence="7">
    <location>
        <begin position="34"/>
        <end position="81"/>
    </location>
</feature>
<feature type="compositionally biased region" description="Polar residues" evidence="7">
    <location>
        <begin position="187"/>
        <end position="205"/>
    </location>
</feature>
<evidence type="ECO:0000313" key="10">
    <source>
        <dbReference type="Proteomes" id="UP000272942"/>
    </source>
</evidence>
<feature type="compositionally biased region" description="Pro residues" evidence="7">
    <location>
        <begin position="483"/>
        <end position="494"/>
    </location>
</feature>
<dbReference type="PANTHER" id="PTHR11211:SF40">
    <property type="entry name" value="MIRROR, ISOFORM C"/>
    <property type="match status" value="1"/>
</dbReference>
<feature type="region of interest" description="Disordered" evidence="7">
    <location>
        <begin position="801"/>
        <end position="834"/>
    </location>
</feature>
<protein>
    <recommendedName>
        <fullName evidence="8">Homeobox domain-containing protein</fullName>
    </recommendedName>
</protein>
<gene>
    <name evidence="9" type="ORF">ECPE_LOCUS11453</name>
</gene>
<evidence type="ECO:0000256" key="4">
    <source>
        <dbReference type="ARBA" id="ARBA00023155"/>
    </source>
</evidence>
<feature type="region of interest" description="Disordered" evidence="7">
    <location>
        <begin position="594"/>
        <end position="690"/>
    </location>
</feature>
<feature type="compositionally biased region" description="Polar residues" evidence="7">
    <location>
        <begin position="337"/>
        <end position="346"/>
    </location>
</feature>
<dbReference type="GO" id="GO:0000978">
    <property type="term" value="F:RNA polymerase II cis-regulatory region sequence-specific DNA binding"/>
    <property type="evidence" value="ECO:0007669"/>
    <property type="project" value="TreeGrafter"/>
</dbReference>
<keyword evidence="10" id="KW-1185">Reference proteome</keyword>
<dbReference type="AlphaFoldDB" id="A0A3P8L4S6"/>
<feature type="compositionally biased region" description="Low complexity" evidence="7">
    <location>
        <begin position="282"/>
        <end position="294"/>
    </location>
</feature>
<dbReference type="InterPro" id="IPR008422">
    <property type="entry name" value="KN_HD"/>
</dbReference>
<dbReference type="PROSITE" id="PS50071">
    <property type="entry name" value="HOMEOBOX_2"/>
    <property type="match status" value="1"/>
</dbReference>
<dbReference type="FunFam" id="1.10.10.60:FF:000003">
    <property type="entry name" value="Iroquois-class homeobox protein IRX"/>
    <property type="match status" value="1"/>
</dbReference>
<feature type="compositionally biased region" description="Basic and acidic residues" evidence="7">
    <location>
        <begin position="646"/>
        <end position="655"/>
    </location>
</feature>
<dbReference type="SMART" id="SM00389">
    <property type="entry name" value="HOX"/>
    <property type="match status" value="1"/>
</dbReference>
<evidence type="ECO:0000256" key="2">
    <source>
        <dbReference type="ARBA" id="ARBA00008446"/>
    </source>
</evidence>
<dbReference type="InterPro" id="IPR009057">
    <property type="entry name" value="Homeodomain-like_sf"/>
</dbReference>
<reference evidence="9 10" key="1">
    <citation type="submission" date="2018-11" db="EMBL/GenBank/DDBJ databases">
        <authorList>
            <consortium name="Pathogen Informatics"/>
        </authorList>
    </citation>
    <scope>NUCLEOTIDE SEQUENCE [LARGE SCALE GENOMIC DNA]</scope>
    <source>
        <strain evidence="9 10">Egypt</strain>
    </source>
</reference>
<dbReference type="PROSITE" id="PS00027">
    <property type="entry name" value="HOMEOBOX_1"/>
    <property type="match status" value="1"/>
</dbReference>
<comment type="similarity">
    <text evidence="2">Belongs to the TALE/IRO homeobox family.</text>
</comment>
<dbReference type="GO" id="GO:0030182">
    <property type="term" value="P:neuron differentiation"/>
    <property type="evidence" value="ECO:0007669"/>
    <property type="project" value="TreeGrafter"/>
</dbReference>
<evidence type="ECO:0000256" key="5">
    <source>
        <dbReference type="ARBA" id="ARBA00023242"/>
    </source>
</evidence>
<feature type="DNA-binding region" description="Homeobox" evidence="6">
    <location>
        <begin position="533"/>
        <end position="595"/>
    </location>
</feature>
<feature type="domain" description="Homeobox" evidence="8">
    <location>
        <begin position="531"/>
        <end position="594"/>
    </location>
</feature>
<dbReference type="InterPro" id="IPR001356">
    <property type="entry name" value="HD"/>
</dbReference>
<organism evidence="9 10">
    <name type="scientific">Echinostoma caproni</name>
    <dbReference type="NCBI Taxonomy" id="27848"/>
    <lineage>
        <taxon>Eukaryota</taxon>
        <taxon>Metazoa</taxon>
        <taxon>Spiralia</taxon>
        <taxon>Lophotrochozoa</taxon>
        <taxon>Platyhelminthes</taxon>
        <taxon>Trematoda</taxon>
        <taxon>Digenea</taxon>
        <taxon>Plagiorchiida</taxon>
        <taxon>Echinostomata</taxon>
        <taxon>Echinostomatoidea</taxon>
        <taxon>Echinostomatidae</taxon>
        <taxon>Echinostoma</taxon>
    </lineage>
</organism>
<sequence>MSSPLTSSLWNKSEHLDNTLLFSDPYKSWRAPLSQSLLPPERSHLSRSGSRSFPYPSQSPNSFDRSSPGESRNGTDQFGNSTTVYSSSATLSDSCLGSVLVPPLNSDITESTDMAKLLDDTDSPSEFTLQNQSSDPESTDSCGGEGPPPPPQLQPSVPAPPPMVGGGTGAGSSLSSSSATSSLSTHLADSSKATQSTESYSQPNRTPYLNQLFCAKALFSDSTALSQTEQNSYSTTVDDDEVASKTREKLIRTWDHQVPYAGIGEASDLSYQNSALQHHQQHQQMQPQSHPSTTQHHHHSTPEPSDTGLIAREMANYSHNLSRMRMEAFGHFRSTPDEGSSSQNEGFSPPAGMNESVRPPSQQIAAAAYVAAAVAVASVSHHSRSTTEIMTTTAPTAIPSTASGGYPPPGLGLPPPLQPSPQNLTPHCMDSGISSALTHKPPPLSHTSETNLAARLNPYEVKTFAGHASTPIAPQAQATPTPLSGPPPPLAPPHHPAHLGPMSSHVPPGYGSYTPVRHFGPHPGPPSYGFGLDGTRRKNATRESTTTLKVWLQEHIKNPYPSKGEKIMLAIITKMTLTQVSTWFANARRRLKKENKMSWHQKTNNSGNNATGRGSPMTQNSSSAPNPSGTGKKSCDSTGSQASQDDPDHRLRSIADDGAGGEQDDISGSEDVEDEDEIEEEGDPMLDEDEALCNAPGRYMKLSGPQEHGFRYDSMNTFTPDVSCPGRPSLDSVDSTDYPYMRSIQHPMLQNSKTLLTESHYSEMMTTGFGRFHSPYSSHPFPTQPMIDLMRSIPSAGSHSFPLRNSLFTGQSEPDKLPAQISNRQPHGSEQTGDADLRFDSYQARNESNLEANSQSALFVPHNRFMQSSLGYCLNPVGSSFPSISHEFTNVESGGSDLTQINPHAHHQRPDQSQQRSRELHAYDPGLRGLHE</sequence>
<dbReference type="GO" id="GO:0005634">
    <property type="term" value="C:nucleus"/>
    <property type="evidence" value="ECO:0007669"/>
    <property type="project" value="UniProtKB-SubCell"/>
</dbReference>
<keyword evidence="4 6" id="KW-0371">Homeobox</keyword>
<dbReference type="PANTHER" id="PTHR11211">
    <property type="entry name" value="IROQUOIS-CLASS HOMEODOMAIN PROTEIN IRX"/>
    <property type="match status" value="1"/>
</dbReference>
<dbReference type="Pfam" id="PF05920">
    <property type="entry name" value="Homeobox_KN"/>
    <property type="match status" value="1"/>
</dbReference>
<feature type="compositionally biased region" description="Polar residues" evidence="7">
    <location>
        <begin position="598"/>
        <end position="644"/>
    </location>
</feature>
<name>A0A3P8L4S6_9TREM</name>
<proteinExistence type="inferred from homology"/>
<evidence type="ECO:0000256" key="7">
    <source>
        <dbReference type="SAM" id="MobiDB-lite"/>
    </source>
</evidence>
<dbReference type="SUPFAM" id="SSF46689">
    <property type="entry name" value="Homeodomain-like"/>
    <property type="match status" value="1"/>
</dbReference>
<feature type="compositionally biased region" description="Polar residues" evidence="7">
    <location>
        <begin position="892"/>
        <end position="902"/>
    </location>
</feature>
<feature type="compositionally biased region" description="Polar residues" evidence="7">
    <location>
        <begin position="820"/>
        <end position="832"/>
    </location>
</feature>
<evidence type="ECO:0000256" key="1">
    <source>
        <dbReference type="ARBA" id="ARBA00004123"/>
    </source>
</evidence>
<keyword evidence="3 6" id="KW-0238">DNA-binding</keyword>
<feature type="compositionally biased region" description="Pro residues" evidence="7">
    <location>
        <begin position="406"/>
        <end position="418"/>
    </location>
</feature>
<dbReference type="OrthoDB" id="5399138at2759"/>
<comment type="subcellular location">
    <subcellularLocation>
        <location evidence="1 6">Nucleus</location>
    </subcellularLocation>
</comment>
<dbReference type="InterPro" id="IPR017970">
    <property type="entry name" value="Homeobox_CS"/>
</dbReference>
<feature type="region of interest" description="Disordered" evidence="7">
    <location>
        <begin position="396"/>
        <end position="418"/>
    </location>
</feature>
<dbReference type="EMBL" id="UZAN01050857">
    <property type="protein sequence ID" value="VDP88516.1"/>
    <property type="molecule type" value="Genomic_DNA"/>
</dbReference>
<feature type="region of interest" description="Disordered" evidence="7">
    <location>
        <begin position="892"/>
        <end position="932"/>
    </location>
</feature>
<feature type="compositionally biased region" description="Polar residues" evidence="7">
    <location>
        <begin position="46"/>
        <end position="81"/>
    </location>
</feature>
<evidence type="ECO:0000256" key="3">
    <source>
        <dbReference type="ARBA" id="ARBA00023125"/>
    </source>
</evidence>
<feature type="region of interest" description="Disordered" evidence="7">
    <location>
        <begin position="332"/>
        <end position="358"/>
    </location>
</feature>
<feature type="region of interest" description="Disordered" evidence="7">
    <location>
        <begin position="118"/>
        <end position="205"/>
    </location>
</feature>
<dbReference type="CDD" id="cd00086">
    <property type="entry name" value="homeodomain"/>
    <property type="match status" value="1"/>
</dbReference>
<feature type="compositionally biased region" description="Low complexity" evidence="7">
    <location>
        <begin position="171"/>
        <end position="185"/>
    </location>
</feature>
<evidence type="ECO:0000313" key="9">
    <source>
        <dbReference type="EMBL" id="VDP88516.1"/>
    </source>
</evidence>
<dbReference type="GO" id="GO:0048468">
    <property type="term" value="P:cell development"/>
    <property type="evidence" value="ECO:0007669"/>
    <property type="project" value="TreeGrafter"/>
</dbReference>
<keyword evidence="5 6" id="KW-0539">Nucleus</keyword>
<feature type="compositionally biased region" description="Low complexity" evidence="7">
    <location>
        <begin position="472"/>
        <end position="482"/>
    </location>
</feature>
<feature type="compositionally biased region" description="Polar residues" evidence="7">
    <location>
        <begin position="124"/>
        <end position="141"/>
    </location>
</feature>
<accession>A0A3P8L4S6</accession>
<evidence type="ECO:0000259" key="8">
    <source>
        <dbReference type="PROSITE" id="PS50071"/>
    </source>
</evidence>
<evidence type="ECO:0000256" key="6">
    <source>
        <dbReference type="PROSITE-ProRule" id="PRU00108"/>
    </source>
</evidence>
<feature type="region of interest" description="Disordered" evidence="7">
    <location>
        <begin position="272"/>
        <end position="307"/>
    </location>
</feature>